<feature type="region of interest" description="Disordered" evidence="1">
    <location>
        <begin position="1"/>
        <end position="31"/>
    </location>
</feature>
<evidence type="ECO:0000256" key="1">
    <source>
        <dbReference type="SAM" id="MobiDB-lite"/>
    </source>
</evidence>
<accession>A0AB33JXE8</accession>
<feature type="compositionally biased region" description="Basic and acidic residues" evidence="1">
    <location>
        <begin position="1"/>
        <end position="20"/>
    </location>
</feature>
<proteinExistence type="predicted"/>
<dbReference type="EMBL" id="AP035881">
    <property type="protein sequence ID" value="BFP47593.1"/>
    <property type="molecule type" value="Genomic_DNA"/>
</dbReference>
<sequence length="60" mass="6467">MTERVTGDAPGKESIRRAAEPESGDAPGGGELTECWARFTHTCDASARLTARLTGPVHRW</sequence>
<evidence type="ECO:0000313" key="2">
    <source>
        <dbReference type="EMBL" id="BFP47593.1"/>
    </source>
</evidence>
<dbReference type="AlphaFoldDB" id="A0AB33JXE8"/>
<protein>
    <submittedName>
        <fullName evidence="2">Uncharacterized protein</fullName>
    </submittedName>
</protein>
<reference evidence="2" key="1">
    <citation type="submission" date="2024-07" db="EMBL/GenBank/DDBJ databases">
        <title>Complete genome sequences of cellulolytic bacteria, Kitasatospora sp. CMC57 and Streptomyces sp. CMC78, isolated from Japanese agricultural soil.</title>
        <authorList>
            <person name="Hashimoto T."/>
            <person name="Ito M."/>
            <person name="Iwamoto M."/>
            <person name="Fukahori D."/>
            <person name="Shoda T."/>
            <person name="Sakoda M."/>
            <person name="Morohoshi T."/>
            <person name="Mitsuboshi M."/>
            <person name="Nishizawa T."/>
        </authorList>
    </citation>
    <scope>NUCLEOTIDE SEQUENCE</scope>
    <source>
        <strain evidence="2">CMC57</strain>
    </source>
</reference>
<organism evidence="2">
    <name type="scientific">Kitasatospora sp. CMC57</name>
    <dbReference type="NCBI Taxonomy" id="3231513"/>
    <lineage>
        <taxon>Bacteria</taxon>
        <taxon>Bacillati</taxon>
        <taxon>Actinomycetota</taxon>
        <taxon>Actinomycetes</taxon>
        <taxon>Kitasatosporales</taxon>
        <taxon>Streptomycetaceae</taxon>
        <taxon>Kitasatospora</taxon>
    </lineage>
</organism>
<name>A0AB33JXE8_9ACTN</name>
<gene>
    <name evidence="2" type="ORF">KCMC57_39610</name>
</gene>